<evidence type="ECO:0000256" key="1">
    <source>
        <dbReference type="SAM" id="MobiDB-lite"/>
    </source>
</evidence>
<proteinExistence type="predicted"/>
<accession>A0A6J3MI32</accession>
<feature type="compositionally biased region" description="Polar residues" evidence="1">
    <location>
        <begin position="10"/>
        <end position="21"/>
    </location>
</feature>
<sequence>TKRDVKEVQLQGNDIGTPQDATTGSIAIWQYPNRFLLSKNAEPGAVLPSAFGDADTSSAAGRDGPARKSRDTLARSTDDQVIFSRESTLVSKQIYISANTCSQPFWVGTGVQDVAPPQLTLYVSTKSGKQKLGPDGDNDSQTVHPFVDGFVNASVSASGDWYMAVSAPTFSSSFKGQWNYQLAVSIDDYFHGAHQEATSDFLHLVDTDMDAALLISGRLGNNNASDSELYQKWMKLNPPFVMFAMNENVTSYMGVESSFCGLRNAVRNGAQVQADQKDLGGKTSNVQMQMSSRGIGNYPRQQFYITQLNSSSSYRGYIAMEGDSAKVGNGVVGGGGRIWPPMRFTTKTDGNCQLLFDLPFCDGVAYAVPANPQGKNTALTTFEGLKHFYDNYTSFWYDNFAKSLQVLPCNTTSNAQYSLAKDCKSCAAAYKEWLCAVSIPRCEDFSNPAKHLQIRNVGQPFYNNNSMLEDSFLQQNYQPMHKAPTVEGTIAFQQTYISSFATNQSRNPTIDLNIAPGPYKEVKPCEDLCFSLMQSCPAALGFSCPYEGRGLDVSYGKRGPPGTVECSYLGAYYHQSAALRSFVPPTSALL</sequence>
<dbReference type="InterPro" id="IPR024338">
    <property type="entry name" value="MID1/Yam8"/>
</dbReference>
<name>A0A6J3MI32_9PEZI</name>
<protein>
    <submittedName>
        <fullName evidence="3">Conserved protein with signal peptide</fullName>
    </submittedName>
</protein>
<evidence type="ECO:0000313" key="2">
    <source>
        <dbReference type="Proteomes" id="UP000504637"/>
    </source>
</evidence>
<feature type="compositionally biased region" description="Basic and acidic residues" evidence="1">
    <location>
        <begin position="64"/>
        <end position="73"/>
    </location>
</feature>
<organism evidence="3">
    <name type="scientific">Dissoconium aciculare CBS 342.82</name>
    <dbReference type="NCBI Taxonomy" id="1314786"/>
    <lineage>
        <taxon>Eukaryota</taxon>
        <taxon>Fungi</taxon>
        <taxon>Dikarya</taxon>
        <taxon>Ascomycota</taxon>
        <taxon>Pezizomycotina</taxon>
        <taxon>Dothideomycetes</taxon>
        <taxon>Dothideomycetidae</taxon>
        <taxon>Mycosphaerellales</taxon>
        <taxon>Dissoconiaceae</taxon>
        <taxon>Dissoconium</taxon>
    </lineage>
</organism>
<reference evidence="3" key="1">
    <citation type="submission" date="2020-01" db="EMBL/GenBank/DDBJ databases">
        <authorList>
            <consortium name="DOE Joint Genome Institute"/>
            <person name="Haridas S."/>
            <person name="Albert R."/>
            <person name="Binder M."/>
            <person name="Bloem J."/>
            <person name="Labutti K."/>
            <person name="Salamov A."/>
            <person name="Andreopoulos B."/>
            <person name="Baker S.E."/>
            <person name="Barry K."/>
            <person name="Bills G."/>
            <person name="Bluhm B.H."/>
            <person name="Cannon C."/>
            <person name="Castanera R."/>
            <person name="Culley D.E."/>
            <person name="Daum C."/>
            <person name="Ezra D."/>
            <person name="Gonzalez J.B."/>
            <person name="Henrissat B."/>
            <person name="Kuo A."/>
            <person name="Liang C."/>
            <person name="Lipzen A."/>
            <person name="Lutzoni F."/>
            <person name="Magnuson J."/>
            <person name="Mondo S."/>
            <person name="Nolan M."/>
            <person name="Ohm R."/>
            <person name="Pangilinan J."/>
            <person name="Park H.-J."/>
            <person name="Ramirez L."/>
            <person name="Alfaro M."/>
            <person name="Sun H."/>
            <person name="Tritt A."/>
            <person name="Yoshinaga Y."/>
            <person name="Zwiers L.-H."/>
            <person name="Turgeon B.G."/>
            <person name="Goodwin S.B."/>
            <person name="Spatafora J.W."/>
            <person name="Crous P.W."/>
            <person name="Grigoriev I.V."/>
        </authorList>
    </citation>
    <scope>NUCLEOTIDE SEQUENCE</scope>
    <source>
        <strain evidence="3">CBS 342.82</strain>
    </source>
</reference>
<gene>
    <name evidence="3" type="ORF">K489DRAFT_292803</name>
</gene>
<feature type="region of interest" description="Disordered" evidence="1">
    <location>
        <begin position="48"/>
        <end position="73"/>
    </location>
</feature>
<dbReference type="GO" id="GO:0005262">
    <property type="term" value="F:calcium channel activity"/>
    <property type="evidence" value="ECO:0007669"/>
    <property type="project" value="InterPro"/>
</dbReference>
<feature type="region of interest" description="Disordered" evidence="1">
    <location>
        <begin position="1"/>
        <end position="21"/>
    </location>
</feature>
<evidence type="ECO:0000313" key="3">
    <source>
        <dbReference type="RefSeq" id="XP_033464594.1"/>
    </source>
</evidence>
<feature type="non-terminal residue" evidence="3">
    <location>
        <position position="590"/>
    </location>
</feature>
<keyword evidence="2" id="KW-1185">Reference proteome</keyword>
<dbReference type="RefSeq" id="XP_033464594.1">
    <property type="nucleotide sequence ID" value="XM_033600234.1"/>
</dbReference>
<dbReference type="OrthoDB" id="4199794at2759"/>
<dbReference type="Proteomes" id="UP000504637">
    <property type="component" value="Unplaced"/>
</dbReference>
<dbReference type="Pfam" id="PF12929">
    <property type="entry name" value="Mid1"/>
    <property type="match status" value="1"/>
</dbReference>
<dbReference type="GeneID" id="54358034"/>
<dbReference type="PANTHER" id="PTHR39142">
    <property type="entry name" value="MID1P"/>
    <property type="match status" value="1"/>
</dbReference>
<reference evidence="3" key="3">
    <citation type="submission" date="2025-08" db="UniProtKB">
        <authorList>
            <consortium name="RefSeq"/>
        </authorList>
    </citation>
    <scope>IDENTIFICATION</scope>
    <source>
        <strain evidence="3">CBS 342.82</strain>
    </source>
</reference>
<feature type="non-terminal residue" evidence="3">
    <location>
        <position position="1"/>
    </location>
</feature>
<dbReference type="PANTHER" id="PTHR39142:SF1">
    <property type="entry name" value="AEL197CP"/>
    <property type="match status" value="1"/>
</dbReference>
<dbReference type="AlphaFoldDB" id="A0A6J3MI32"/>
<reference evidence="3" key="2">
    <citation type="submission" date="2020-04" db="EMBL/GenBank/DDBJ databases">
        <authorList>
            <consortium name="NCBI Genome Project"/>
        </authorList>
    </citation>
    <scope>NUCLEOTIDE SEQUENCE</scope>
    <source>
        <strain evidence="3">CBS 342.82</strain>
    </source>
</reference>
<dbReference type="GO" id="GO:0098703">
    <property type="term" value="P:calcium ion import across plasma membrane"/>
    <property type="evidence" value="ECO:0007669"/>
    <property type="project" value="InterPro"/>
</dbReference>